<dbReference type="PANTHER" id="PTHR46093">
    <property type="entry name" value="ACYL-COA-BINDING DOMAIN-CONTAINING PROTEIN 5"/>
    <property type="match status" value="1"/>
</dbReference>
<sequence>MAAKAPDYQPGKRDRHSTVRVGDYLYMWGGDQPDLPNVHNNEKKKSMCSVMEVCHLRTGRWEQKPTTGNPPLGVVYYAAAAIGREIFYFGGWCNHPGCRHNSLYSFNVDTFNWKELSPTTSHHGPMMKSFCDMIAIKVNGEDYLVVIGGYGSSSNNTPPQSGAQYSGEGYQRCNEIHFYKLSTGQWISPTVTGDRSPPIFDFTLTSINNSSAILFGGATANGRSNDVYILNFTDTSVNSSKLPNPGGSVQWPKERRSHSSVLVNTSSGPHLLVVGGFLTYDIWIFDINNKSWKELKSIPDFVTDRWRHSLSVWSVTPTTNWIIVFGGSSSYTDTAVIELRYTSNNDWSTSIIPLDQYQEKLQERRREWEASQPVQPEDRKEIDRLTRVLQERERELQEERREKEQVRNRLQQQLQGRERQLQQAQQQGQEREREIQQAREREQDLQRQLQQAQQQLQSRERESQEREQQLQRQVEGGQQREQDLQRQLQEREQQLEEREREFQERERQLEEQIQVAESSWVMKRREITMTEVVLGKGGWGDVKVAGFRGLKVAAKCLYEVIISPYNIGTFSREMNIASKYVILTSFSS</sequence>
<evidence type="ECO:0008006" key="6">
    <source>
        <dbReference type="Google" id="ProtNLM"/>
    </source>
</evidence>
<dbReference type="InterPro" id="IPR017441">
    <property type="entry name" value="Protein_kinase_ATP_BS"/>
</dbReference>
<evidence type="ECO:0000256" key="1">
    <source>
        <dbReference type="ARBA" id="ARBA00022441"/>
    </source>
</evidence>
<feature type="compositionally biased region" description="Basic and acidic residues" evidence="4">
    <location>
        <begin position="429"/>
        <end position="445"/>
    </location>
</feature>
<keyword evidence="2" id="KW-0677">Repeat</keyword>
<feature type="compositionally biased region" description="Basic and acidic residues" evidence="4">
    <location>
        <begin position="478"/>
        <end position="490"/>
    </location>
</feature>
<dbReference type="PROSITE" id="PS00107">
    <property type="entry name" value="PROTEIN_KINASE_ATP"/>
    <property type="match status" value="1"/>
</dbReference>
<feature type="region of interest" description="Disordered" evidence="4">
    <location>
        <begin position="417"/>
        <end position="490"/>
    </location>
</feature>
<evidence type="ECO:0000256" key="3">
    <source>
        <dbReference type="PROSITE-ProRule" id="PRU10141"/>
    </source>
</evidence>
<dbReference type="EnsemblMetazoa" id="Aqu2.1.26696_001">
    <property type="protein sequence ID" value="Aqu2.1.26696_001"/>
    <property type="gene ID" value="Aqu2.1.26696"/>
</dbReference>
<dbReference type="GO" id="GO:0005524">
    <property type="term" value="F:ATP binding"/>
    <property type="evidence" value="ECO:0007669"/>
    <property type="project" value="UniProtKB-UniRule"/>
</dbReference>
<proteinExistence type="predicted"/>
<evidence type="ECO:0000256" key="2">
    <source>
        <dbReference type="ARBA" id="ARBA00022737"/>
    </source>
</evidence>
<feature type="binding site" evidence="3">
    <location>
        <position position="555"/>
    </location>
    <ligand>
        <name>ATP</name>
        <dbReference type="ChEBI" id="CHEBI:30616"/>
    </ligand>
</feature>
<dbReference type="Pfam" id="PF24681">
    <property type="entry name" value="Kelch_KLHDC2_KLHL20_DRC7"/>
    <property type="match status" value="2"/>
</dbReference>
<feature type="compositionally biased region" description="Low complexity" evidence="4">
    <location>
        <begin position="417"/>
        <end position="428"/>
    </location>
</feature>
<name>A0A1X7UGU1_AMPQE</name>
<keyword evidence="3" id="KW-0547">Nucleotide-binding</keyword>
<evidence type="ECO:0000313" key="5">
    <source>
        <dbReference type="EnsemblMetazoa" id="Aqu2.1.26696_001"/>
    </source>
</evidence>
<feature type="compositionally biased region" description="Basic and acidic residues" evidence="4">
    <location>
        <begin position="458"/>
        <end position="469"/>
    </location>
</feature>
<dbReference type="InParanoid" id="A0A1X7UGU1"/>
<dbReference type="PANTHER" id="PTHR46093:SF18">
    <property type="entry name" value="FIBRONECTIN TYPE-III DOMAIN-CONTAINING PROTEIN"/>
    <property type="match status" value="1"/>
</dbReference>
<protein>
    <recommendedName>
        <fullName evidence="6">Protein kinase domain-containing protein</fullName>
    </recommendedName>
</protein>
<dbReference type="Gene3D" id="2.120.10.80">
    <property type="entry name" value="Kelch-type beta propeller"/>
    <property type="match status" value="2"/>
</dbReference>
<reference evidence="5" key="1">
    <citation type="submission" date="2017-05" db="UniProtKB">
        <authorList>
            <consortium name="EnsemblMetazoa"/>
        </authorList>
    </citation>
    <scope>IDENTIFICATION</scope>
</reference>
<dbReference type="AlphaFoldDB" id="A0A1X7UGU1"/>
<organism evidence="5">
    <name type="scientific">Amphimedon queenslandica</name>
    <name type="common">Sponge</name>
    <dbReference type="NCBI Taxonomy" id="400682"/>
    <lineage>
        <taxon>Eukaryota</taxon>
        <taxon>Metazoa</taxon>
        <taxon>Porifera</taxon>
        <taxon>Demospongiae</taxon>
        <taxon>Heteroscleromorpha</taxon>
        <taxon>Haplosclerida</taxon>
        <taxon>Niphatidae</taxon>
        <taxon>Amphimedon</taxon>
    </lineage>
</organism>
<dbReference type="InterPro" id="IPR015915">
    <property type="entry name" value="Kelch-typ_b-propeller"/>
</dbReference>
<dbReference type="SUPFAM" id="SSF117281">
    <property type="entry name" value="Kelch motif"/>
    <property type="match status" value="1"/>
</dbReference>
<feature type="compositionally biased region" description="Low complexity" evidence="4">
    <location>
        <begin position="446"/>
        <end position="457"/>
    </location>
</feature>
<keyword evidence="1" id="KW-0880">Kelch repeat</keyword>
<accession>A0A1X7UGU1</accession>
<keyword evidence="3" id="KW-0067">ATP-binding</keyword>
<evidence type="ECO:0000256" key="4">
    <source>
        <dbReference type="SAM" id="MobiDB-lite"/>
    </source>
</evidence>